<feature type="domain" description="MoaB/Mog" evidence="8">
    <location>
        <begin position="173"/>
        <end position="311"/>
    </location>
</feature>
<dbReference type="SMART" id="SM00852">
    <property type="entry name" value="MoCF_biosynth"/>
    <property type="match status" value="1"/>
</dbReference>
<organism evidence="9 10">
    <name type="scientific">Clostridium thailandense</name>
    <dbReference type="NCBI Taxonomy" id="2794346"/>
    <lineage>
        <taxon>Bacteria</taxon>
        <taxon>Bacillati</taxon>
        <taxon>Bacillota</taxon>
        <taxon>Clostridia</taxon>
        <taxon>Eubacteriales</taxon>
        <taxon>Clostridiaceae</taxon>
        <taxon>Clostridium</taxon>
    </lineage>
</organism>
<evidence type="ECO:0000313" key="9">
    <source>
        <dbReference type="EMBL" id="MBV7276015.1"/>
    </source>
</evidence>
<dbReference type="Proteomes" id="UP000694308">
    <property type="component" value="Unassembled WGS sequence"/>
</dbReference>
<comment type="catalytic activity">
    <reaction evidence="6">
        <text>adenylyl-molybdopterin + molybdate = Mo-molybdopterin + AMP + H(+)</text>
        <dbReference type="Rhea" id="RHEA:35047"/>
        <dbReference type="ChEBI" id="CHEBI:15378"/>
        <dbReference type="ChEBI" id="CHEBI:36264"/>
        <dbReference type="ChEBI" id="CHEBI:62727"/>
        <dbReference type="ChEBI" id="CHEBI:71302"/>
        <dbReference type="ChEBI" id="CHEBI:456215"/>
        <dbReference type="EC" id="2.10.1.1"/>
    </reaction>
</comment>
<sequence length="407" mass="44374">MFDFKNSKTKAEALSMLLEKCLFNKRIEIIPISEAIYRIPAQNIYSCNTLPVHRVSMMDGIAVSSSFFKDGMPETSNWAAGKEYTRADTGDDFDDRYDAIIAIENVSFDERGKLKFKENLIVKEGVCVKKRGSTIKEGDCVLKAGIPIRPSDLAALAIGGITDIPVIKKPVVAFIPTGSELIAAGTTPQRGQNVDSNSIMAKHMILEMGAKPLCYSIVKDNPENIGITLEKALKEADIIIINGGSSKGGEDFTIKVLENKGEVLLHGVTAGPGRPMSLAIIEGKPVINLPGPALAAYYGLDWCIRGIVNQYLDLPMIKRQRVSAVLAEDMFCPKSISFLCKINVEKRSDGTYMATPVPFKASSIGMCLGTNGQFISEIGEGDYKKGDAIEIELLCSKEFINCYKHSL</sequence>
<keyword evidence="7" id="KW-0460">Magnesium</keyword>
<evidence type="ECO:0000256" key="6">
    <source>
        <dbReference type="ARBA" id="ARBA00047317"/>
    </source>
</evidence>
<keyword evidence="7" id="KW-0501">Molybdenum cofactor biosynthesis</keyword>
<evidence type="ECO:0000256" key="3">
    <source>
        <dbReference type="ARBA" id="ARBA00013269"/>
    </source>
</evidence>
<dbReference type="EMBL" id="JAEEGC010000148">
    <property type="protein sequence ID" value="MBV7276015.1"/>
    <property type="molecule type" value="Genomic_DNA"/>
</dbReference>
<dbReference type="AlphaFoldDB" id="A0A949TP76"/>
<evidence type="ECO:0000256" key="7">
    <source>
        <dbReference type="RuleBase" id="RU365090"/>
    </source>
</evidence>
<dbReference type="Pfam" id="PF03453">
    <property type="entry name" value="MoeA_N"/>
    <property type="match status" value="1"/>
</dbReference>
<gene>
    <name evidence="9" type="ORF">I6U48_24285</name>
</gene>
<dbReference type="GO" id="GO:0061599">
    <property type="term" value="F:molybdopterin molybdotransferase activity"/>
    <property type="evidence" value="ECO:0007669"/>
    <property type="project" value="UniProtKB-UniRule"/>
</dbReference>
<name>A0A949TP76_9CLOT</name>
<dbReference type="PANTHER" id="PTHR10192:SF16">
    <property type="entry name" value="MOLYBDOPTERIN MOLYBDENUMTRANSFERASE"/>
    <property type="match status" value="1"/>
</dbReference>
<keyword evidence="5 7" id="KW-0500">Molybdenum</keyword>
<keyword evidence="10" id="KW-1185">Reference proteome</keyword>
<comment type="similarity">
    <text evidence="2 7">Belongs to the MoeA family.</text>
</comment>
<reference evidence="9" key="1">
    <citation type="submission" date="2020-12" db="EMBL/GenBank/DDBJ databases">
        <title>Clostridium thailandense sp. nov., a novel acetogenic bacterium isolated from peat land soil in Thailand.</title>
        <authorList>
            <person name="Chaikitkaew S."/>
            <person name="Birkeland N.K."/>
        </authorList>
    </citation>
    <scope>NUCLEOTIDE SEQUENCE</scope>
    <source>
        <strain evidence="9">PL3</strain>
    </source>
</reference>
<accession>A0A949TP76</accession>
<dbReference type="InterPro" id="IPR005110">
    <property type="entry name" value="MoeA_linker/N"/>
</dbReference>
<dbReference type="GO" id="GO:0006777">
    <property type="term" value="P:Mo-molybdopterin cofactor biosynthetic process"/>
    <property type="evidence" value="ECO:0007669"/>
    <property type="project" value="UniProtKB-UniRule"/>
</dbReference>
<evidence type="ECO:0000256" key="4">
    <source>
        <dbReference type="ARBA" id="ARBA00021108"/>
    </source>
</evidence>
<dbReference type="RefSeq" id="WP_218323061.1">
    <property type="nucleotide sequence ID" value="NZ_JAEEGC010000148.1"/>
</dbReference>
<comment type="pathway">
    <text evidence="7">Cofactor biosynthesis; molybdopterin biosynthesis.</text>
</comment>
<dbReference type="InterPro" id="IPR038987">
    <property type="entry name" value="MoeA-like"/>
</dbReference>
<evidence type="ECO:0000256" key="2">
    <source>
        <dbReference type="ARBA" id="ARBA00010763"/>
    </source>
</evidence>
<dbReference type="PANTHER" id="PTHR10192">
    <property type="entry name" value="MOLYBDOPTERIN BIOSYNTHESIS PROTEIN"/>
    <property type="match status" value="1"/>
</dbReference>
<keyword evidence="7" id="KW-0808">Transferase</keyword>
<dbReference type="CDD" id="cd00887">
    <property type="entry name" value="MoeA"/>
    <property type="match status" value="1"/>
</dbReference>
<dbReference type="InterPro" id="IPR001453">
    <property type="entry name" value="MoaB/Mog_dom"/>
</dbReference>
<evidence type="ECO:0000256" key="1">
    <source>
        <dbReference type="ARBA" id="ARBA00002901"/>
    </source>
</evidence>
<comment type="cofactor">
    <cofactor evidence="7">
        <name>Mg(2+)</name>
        <dbReference type="ChEBI" id="CHEBI:18420"/>
    </cofactor>
</comment>
<evidence type="ECO:0000259" key="8">
    <source>
        <dbReference type="SMART" id="SM00852"/>
    </source>
</evidence>
<dbReference type="Pfam" id="PF00994">
    <property type="entry name" value="MoCF_biosynth"/>
    <property type="match status" value="1"/>
</dbReference>
<protein>
    <recommendedName>
        <fullName evidence="4 7">Molybdopterin molybdenumtransferase</fullName>
        <ecNumber evidence="3 7">2.10.1.1</ecNumber>
    </recommendedName>
</protein>
<evidence type="ECO:0000313" key="10">
    <source>
        <dbReference type="Proteomes" id="UP000694308"/>
    </source>
</evidence>
<comment type="function">
    <text evidence="1 7">Catalyzes the insertion of molybdate into adenylated molybdopterin with the concomitant release of AMP.</text>
</comment>
<dbReference type="GO" id="GO:0005829">
    <property type="term" value="C:cytosol"/>
    <property type="evidence" value="ECO:0007669"/>
    <property type="project" value="TreeGrafter"/>
</dbReference>
<dbReference type="GO" id="GO:0046872">
    <property type="term" value="F:metal ion binding"/>
    <property type="evidence" value="ECO:0007669"/>
    <property type="project" value="UniProtKB-UniRule"/>
</dbReference>
<dbReference type="EC" id="2.10.1.1" evidence="3 7"/>
<comment type="caution">
    <text evidence="9">The sequence shown here is derived from an EMBL/GenBank/DDBJ whole genome shotgun (WGS) entry which is preliminary data.</text>
</comment>
<evidence type="ECO:0000256" key="5">
    <source>
        <dbReference type="ARBA" id="ARBA00022505"/>
    </source>
</evidence>
<proteinExistence type="inferred from homology"/>
<keyword evidence="7" id="KW-0479">Metal-binding</keyword>